<organism evidence="4 5">
    <name type="scientific">Pseudoalteromonas agarivorans</name>
    <dbReference type="NCBI Taxonomy" id="176102"/>
    <lineage>
        <taxon>Bacteria</taxon>
        <taxon>Pseudomonadati</taxon>
        <taxon>Pseudomonadota</taxon>
        <taxon>Gammaproteobacteria</taxon>
        <taxon>Alteromonadales</taxon>
        <taxon>Pseudoalteromonadaceae</taxon>
        <taxon>Pseudoalteromonas</taxon>
    </lineage>
</organism>
<dbReference type="Proteomes" id="UP000279995">
    <property type="component" value="Chromosome II"/>
</dbReference>
<dbReference type="GO" id="GO:0005737">
    <property type="term" value="C:cytoplasm"/>
    <property type="evidence" value="ECO:0007669"/>
    <property type="project" value="InterPro"/>
</dbReference>
<keyword evidence="3" id="KW-0238">DNA-binding</keyword>
<dbReference type="SUPFAM" id="SSF56596">
    <property type="entry name" value="Replication terminator protein (Tus)"/>
    <property type="match status" value="1"/>
</dbReference>
<dbReference type="GO" id="GO:0006274">
    <property type="term" value="P:DNA replication termination"/>
    <property type="evidence" value="ECO:0007669"/>
    <property type="project" value="InterPro"/>
</dbReference>
<evidence type="ECO:0000256" key="2">
    <source>
        <dbReference type="ARBA" id="ARBA00022705"/>
    </source>
</evidence>
<dbReference type="AlphaFoldDB" id="A0AAD0U496"/>
<proteinExistence type="predicted"/>
<evidence type="ECO:0000313" key="5">
    <source>
        <dbReference type="Proteomes" id="UP000279995"/>
    </source>
</evidence>
<dbReference type="Gene3D" id="3.50.14.10">
    <property type="entry name" value="Replication terminator Tus, domain 1 superfamily/Replication terminator Tus"/>
    <property type="match status" value="1"/>
</dbReference>
<gene>
    <name evidence="4" type="ORF">D9T18_19215</name>
</gene>
<accession>A0AAD0U496</accession>
<dbReference type="RefSeq" id="WP_121638569.1">
    <property type="nucleotide sequence ID" value="NZ_CP033066.1"/>
</dbReference>
<dbReference type="Gene3D" id="3.30.54.10">
    <property type="match status" value="1"/>
</dbReference>
<reference evidence="4 5" key="1">
    <citation type="submission" date="2018-10" db="EMBL/GenBank/DDBJ databases">
        <title>Complete Genome Sequence and Transcriptomic Profiles of a Marine Bacterium, Pseudoalteromonas agarivorans Hao 2018.</title>
        <authorList>
            <person name="Hao L."/>
        </authorList>
    </citation>
    <scope>NUCLEOTIDE SEQUENCE [LARGE SCALE GENOMIC DNA]</scope>
    <source>
        <strain evidence="4 5">Hao 2018</strain>
    </source>
</reference>
<name>A0AAD0U496_9GAMM</name>
<dbReference type="InterPro" id="IPR036381">
    <property type="entry name" value="Tus_dom1"/>
</dbReference>
<evidence type="ECO:0000256" key="1">
    <source>
        <dbReference type="ARBA" id="ARBA00022490"/>
    </source>
</evidence>
<evidence type="ECO:0000313" key="4">
    <source>
        <dbReference type="EMBL" id="AYM88806.1"/>
    </source>
</evidence>
<dbReference type="InterPro" id="IPR036384">
    <property type="entry name" value="Tus_sf"/>
</dbReference>
<keyword evidence="1" id="KW-0963">Cytoplasm</keyword>
<dbReference type="InterPro" id="IPR008865">
    <property type="entry name" value="DNA_replication_term_site-bd"/>
</dbReference>
<dbReference type="GO" id="GO:0003677">
    <property type="term" value="F:DNA binding"/>
    <property type="evidence" value="ECO:0007669"/>
    <property type="project" value="UniProtKB-KW"/>
</dbReference>
<dbReference type="EMBL" id="CP033066">
    <property type="protein sequence ID" value="AYM88806.1"/>
    <property type="molecule type" value="Genomic_DNA"/>
</dbReference>
<protein>
    <submittedName>
        <fullName evidence="4">DNA replication terminus site-binding protein</fullName>
    </submittedName>
</protein>
<sequence length="291" mass="33632">MVSKVQIRSQFDLMNELTSLLIDELRVCEYSKAKYYQLPDINSVDENIIPESIPVKKLTDEIGHRAILNSFTDIYKKESLSSRVLKRHPGLLVLKNANVAALTSRIQQVNKAKAAFKECVLAIDNNDARFEAVHNAVPNLITLAAYRKIHFQSESPFSVRFTWMHKHATKTLTKKMALEMLDKSAGYRNPRMIDQQKWQSLVAQEQMRVASLGEKEKLRIRRPTRVSPQVNVRYTAENRYHVSAALPFILINPQPDVKLGTLPDYQKPESHPRKKEYDFLVDRLYLEQVDK</sequence>
<keyword evidence="2" id="KW-0235">DNA replication</keyword>
<evidence type="ECO:0000256" key="3">
    <source>
        <dbReference type="ARBA" id="ARBA00023125"/>
    </source>
</evidence>
<dbReference type="Pfam" id="PF05472">
    <property type="entry name" value="Ter"/>
    <property type="match status" value="1"/>
</dbReference>